<accession>A0A2I1GTX9</accession>
<name>A0A2I1GTX9_9GLOM</name>
<comment type="caution">
    <text evidence="2">The sequence shown here is derived from an EMBL/GenBank/DDBJ whole genome shotgun (WGS) entry which is preliminary data.</text>
</comment>
<evidence type="ECO:0000313" key="2">
    <source>
        <dbReference type="EMBL" id="PKY50015.1"/>
    </source>
</evidence>
<evidence type="ECO:0000259" key="1">
    <source>
        <dbReference type="Pfam" id="PF13837"/>
    </source>
</evidence>
<dbReference type="VEuPathDB" id="FungiDB:FUN_006251"/>
<keyword evidence="3" id="KW-1185">Reference proteome</keyword>
<reference evidence="2 3" key="1">
    <citation type="submission" date="2015-10" db="EMBL/GenBank/DDBJ databases">
        <title>Genome analyses suggest a sexual origin of heterokaryosis in a supposedly ancient asexual fungus.</title>
        <authorList>
            <person name="Ropars J."/>
            <person name="Sedzielewska K."/>
            <person name="Noel J."/>
            <person name="Charron P."/>
            <person name="Farinelli L."/>
            <person name="Marton T."/>
            <person name="Kruger M."/>
            <person name="Pelin A."/>
            <person name="Brachmann A."/>
            <person name="Corradi N."/>
        </authorList>
    </citation>
    <scope>NUCLEOTIDE SEQUENCE [LARGE SCALE GENOMIC DNA]</scope>
    <source>
        <strain evidence="2 3">A4</strain>
    </source>
</reference>
<dbReference type="InterPro" id="IPR044822">
    <property type="entry name" value="Myb_DNA-bind_4"/>
</dbReference>
<feature type="domain" description="Myb/SANT-like DNA-binding" evidence="1">
    <location>
        <begin position="87"/>
        <end position="160"/>
    </location>
</feature>
<dbReference type="EMBL" id="LLXI01000813">
    <property type="protein sequence ID" value="PKY50015.1"/>
    <property type="molecule type" value="Genomic_DNA"/>
</dbReference>
<dbReference type="VEuPathDB" id="FungiDB:RhiirFUN_000856"/>
<protein>
    <recommendedName>
        <fullName evidence="1">Myb/SANT-like DNA-binding domain-containing protein</fullName>
    </recommendedName>
</protein>
<dbReference type="VEuPathDB" id="FungiDB:RhiirA1_458414"/>
<evidence type="ECO:0000313" key="3">
    <source>
        <dbReference type="Proteomes" id="UP000234323"/>
    </source>
</evidence>
<dbReference type="Gene3D" id="1.10.10.60">
    <property type="entry name" value="Homeodomain-like"/>
    <property type="match status" value="1"/>
</dbReference>
<dbReference type="AlphaFoldDB" id="A0A2I1GTX9"/>
<dbReference type="Proteomes" id="UP000234323">
    <property type="component" value="Unassembled WGS sequence"/>
</dbReference>
<gene>
    <name evidence="2" type="ORF">RhiirA4_545647</name>
</gene>
<dbReference type="Pfam" id="PF13837">
    <property type="entry name" value="Myb_DNA-bind_4"/>
    <property type="match status" value="1"/>
</dbReference>
<proteinExistence type="predicted"/>
<sequence>MPNKKFNKKPQPVAEVSNPIFNATTLNDFTNLQLFLQQQSQILALNEAIRQEKASSSIDCNNPVAISPDYATSTSIPPTPIRASKPSNRWTSAEIRILIKEVGEHQQALQKVKDPREKGRIWDNIVSNIQSSNVASPVLKERSKASIQQKWDTVFQKYREYFL</sequence>
<organism evidence="2 3">
    <name type="scientific">Rhizophagus irregularis</name>
    <dbReference type="NCBI Taxonomy" id="588596"/>
    <lineage>
        <taxon>Eukaryota</taxon>
        <taxon>Fungi</taxon>
        <taxon>Fungi incertae sedis</taxon>
        <taxon>Mucoromycota</taxon>
        <taxon>Glomeromycotina</taxon>
        <taxon>Glomeromycetes</taxon>
        <taxon>Glomerales</taxon>
        <taxon>Glomeraceae</taxon>
        <taxon>Rhizophagus</taxon>
    </lineage>
</organism>